<gene>
    <name evidence="2" type="ORF">Esi_0086_0046</name>
</gene>
<name>D7G7Z4_ECTSI</name>
<dbReference type="AlphaFoldDB" id="D7G7Z4"/>
<protein>
    <submittedName>
        <fullName evidence="2">Uncharacterized protein</fullName>
    </submittedName>
</protein>
<feature type="compositionally biased region" description="Gly residues" evidence="1">
    <location>
        <begin position="41"/>
        <end position="52"/>
    </location>
</feature>
<evidence type="ECO:0000313" key="3">
    <source>
        <dbReference type="Proteomes" id="UP000002630"/>
    </source>
</evidence>
<organism evidence="2 3">
    <name type="scientific">Ectocarpus siliculosus</name>
    <name type="common">Brown alga</name>
    <name type="synonym">Conferva siliculosa</name>
    <dbReference type="NCBI Taxonomy" id="2880"/>
    <lineage>
        <taxon>Eukaryota</taxon>
        <taxon>Sar</taxon>
        <taxon>Stramenopiles</taxon>
        <taxon>Ochrophyta</taxon>
        <taxon>PX clade</taxon>
        <taxon>Phaeophyceae</taxon>
        <taxon>Ectocarpales</taxon>
        <taxon>Ectocarpaceae</taxon>
        <taxon>Ectocarpus</taxon>
    </lineage>
</organism>
<dbReference type="Proteomes" id="UP000002630">
    <property type="component" value="Linkage Group LG16"/>
</dbReference>
<evidence type="ECO:0000313" key="2">
    <source>
        <dbReference type="EMBL" id="CBJ27869.1"/>
    </source>
</evidence>
<proteinExistence type="predicted"/>
<dbReference type="EMBL" id="FN649741">
    <property type="protein sequence ID" value="CBJ27869.1"/>
    <property type="molecule type" value="Genomic_DNA"/>
</dbReference>
<sequence length="147" mass="15244">MVPGAGVSRHGKRKAEHERNASASKKAMEAYYGHAGHAGVAAGGGRSSGGDNSGEEATDDESEFSSVDGRTSPSQQPGAWGVAPPPQPGMGVHFSPEAHDFAAAAAAAGFNNVPAAHALQQQMGGCRIFRDWRASRRRFACLLSVEN</sequence>
<keyword evidence="3" id="KW-1185">Reference proteome</keyword>
<feature type="region of interest" description="Disordered" evidence="1">
    <location>
        <begin position="1"/>
        <end position="96"/>
    </location>
</feature>
<evidence type="ECO:0000256" key="1">
    <source>
        <dbReference type="SAM" id="MobiDB-lite"/>
    </source>
</evidence>
<dbReference type="InParanoid" id="D7G7Z4"/>
<feature type="compositionally biased region" description="Acidic residues" evidence="1">
    <location>
        <begin position="53"/>
        <end position="63"/>
    </location>
</feature>
<dbReference type="OrthoDB" id="10499965at2759"/>
<feature type="compositionally biased region" description="Low complexity" evidence="1">
    <location>
        <begin position="30"/>
        <end position="40"/>
    </location>
</feature>
<reference evidence="2 3" key="1">
    <citation type="journal article" date="2010" name="Nature">
        <title>The Ectocarpus genome and the independent evolution of multicellularity in brown algae.</title>
        <authorList>
            <person name="Cock J.M."/>
            <person name="Sterck L."/>
            <person name="Rouze P."/>
            <person name="Scornet D."/>
            <person name="Allen A.E."/>
            <person name="Amoutzias G."/>
            <person name="Anthouard V."/>
            <person name="Artiguenave F."/>
            <person name="Aury J.M."/>
            <person name="Badger J.H."/>
            <person name="Beszteri B."/>
            <person name="Billiau K."/>
            <person name="Bonnet E."/>
            <person name="Bothwell J.H."/>
            <person name="Bowler C."/>
            <person name="Boyen C."/>
            <person name="Brownlee C."/>
            <person name="Carrano C.J."/>
            <person name="Charrier B."/>
            <person name="Cho G.Y."/>
            <person name="Coelho S.M."/>
            <person name="Collen J."/>
            <person name="Corre E."/>
            <person name="Da Silva C."/>
            <person name="Delage L."/>
            <person name="Delaroque N."/>
            <person name="Dittami S.M."/>
            <person name="Doulbeau S."/>
            <person name="Elias M."/>
            <person name="Farnham G."/>
            <person name="Gachon C.M."/>
            <person name="Gschloessl B."/>
            <person name="Heesch S."/>
            <person name="Jabbari K."/>
            <person name="Jubin C."/>
            <person name="Kawai H."/>
            <person name="Kimura K."/>
            <person name="Kloareg B."/>
            <person name="Kupper F.C."/>
            <person name="Lang D."/>
            <person name="Le Bail A."/>
            <person name="Leblanc C."/>
            <person name="Lerouge P."/>
            <person name="Lohr M."/>
            <person name="Lopez P.J."/>
            <person name="Martens C."/>
            <person name="Maumus F."/>
            <person name="Michel G."/>
            <person name="Miranda-Saavedra D."/>
            <person name="Morales J."/>
            <person name="Moreau H."/>
            <person name="Motomura T."/>
            <person name="Nagasato C."/>
            <person name="Napoli C.A."/>
            <person name="Nelson D.R."/>
            <person name="Nyvall-Collen P."/>
            <person name="Peters A.F."/>
            <person name="Pommier C."/>
            <person name="Potin P."/>
            <person name="Poulain J."/>
            <person name="Quesneville H."/>
            <person name="Read B."/>
            <person name="Rensing S.A."/>
            <person name="Ritter A."/>
            <person name="Rousvoal S."/>
            <person name="Samanta M."/>
            <person name="Samson G."/>
            <person name="Schroeder D.C."/>
            <person name="Segurens B."/>
            <person name="Strittmatter M."/>
            <person name="Tonon T."/>
            <person name="Tregear J.W."/>
            <person name="Valentin K."/>
            <person name="von Dassow P."/>
            <person name="Yamagishi T."/>
            <person name="Van de Peer Y."/>
            <person name="Wincker P."/>
        </authorList>
    </citation>
    <scope>NUCLEOTIDE SEQUENCE [LARGE SCALE GENOMIC DNA]</scope>
    <source>
        <strain evidence="3">Ec32 / CCAP1310/4</strain>
    </source>
</reference>
<accession>D7G7Z4</accession>
<dbReference type="EMBL" id="FN649096">
    <property type="protein sequence ID" value="CBJ27869.1"/>
    <property type="molecule type" value="Genomic_DNA"/>
</dbReference>
<feature type="compositionally biased region" description="Polar residues" evidence="1">
    <location>
        <begin position="64"/>
        <end position="77"/>
    </location>
</feature>